<accession>A0A0D1M8X1</accession>
<dbReference type="EMBL" id="JXTP01000055">
    <property type="protein sequence ID" value="KIU27087.1"/>
    <property type="molecule type" value="Genomic_DNA"/>
</dbReference>
<dbReference type="InterPro" id="IPR046174">
    <property type="entry name" value="DUF6176"/>
</dbReference>
<proteinExistence type="predicted"/>
<evidence type="ECO:0000313" key="1">
    <source>
        <dbReference type="EMBL" id="KIU27087.1"/>
    </source>
</evidence>
<comment type="caution">
    <text evidence="1">The sequence shown here is derived from an EMBL/GenBank/DDBJ whole genome shotgun (WGS) entry which is preliminary data.</text>
</comment>
<dbReference type="Pfam" id="PF19673">
    <property type="entry name" value="DUF6176"/>
    <property type="match status" value="1"/>
</dbReference>
<reference evidence="1 2" key="1">
    <citation type="submission" date="2015-01" db="EMBL/GenBank/DDBJ databases">
        <title>Genome of Sphingomonas taxi strain 30a.</title>
        <authorList>
            <person name="Eevers N."/>
            <person name="Van Hamme J."/>
            <person name="Bottos E."/>
            <person name="Weyens N."/>
            <person name="Vangronsveld J."/>
        </authorList>
    </citation>
    <scope>NUCLEOTIDE SEQUENCE [LARGE SCALE GENOMIC DNA]</scope>
    <source>
        <strain evidence="1 2">30a</strain>
    </source>
</reference>
<dbReference type="AlphaFoldDB" id="A0A0D1M8X1"/>
<name>A0A0D1M8X1_9SPHN</name>
<dbReference type="Proteomes" id="UP000033203">
    <property type="component" value="Unassembled WGS sequence"/>
</dbReference>
<sequence length="155" mass="17571">MTTRCRSFALGMVAGIGVAFCLGAAVPQLPPEPLRPVEVTLHRFDRKPGSEATFREWIDYLRSHHRAAVATLGRERTYFEAMFIAPDEPRRLYWLEVKGAGGKPVESSDHEIDRRHIAYMDAVLVKGSHARLQTENMLVPDFIVRAVAAEQREER</sequence>
<dbReference type="PATRIC" id="fig|1549858.7.peg.1341"/>
<organism evidence="1 2">
    <name type="scientific">Sphingomonas melonis</name>
    <dbReference type="NCBI Taxonomy" id="152682"/>
    <lineage>
        <taxon>Bacteria</taxon>
        <taxon>Pseudomonadati</taxon>
        <taxon>Pseudomonadota</taxon>
        <taxon>Alphaproteobacteria</taxon>
        <taxon>Sphingomonadales</taxon>
        <taxon>Sphingomonadaceae</taxon>
        <taxon>Sphingomonas</taxon>
    </lineage>
</organism>
<protein>
    <submittedName>
        <fullName evidence="1">Uncharacterized protein</fullName>
    </submittedName>
</protein>
<evidence type="ECO:0000313" key="2">
    <source>
        <dbReference type="Proteomes" id="UP000033203"/>
    </source>
</evidence>
<gene>
    <name evidence="1" type="ORF">SR41_11525</name>
</gene>